<proteinExistence type="predicted"/>
<gene>
    <name evidence="1" type="ORF">FRZ44_10830</name>
</gene>
<evidence type="ECO:0000313" key="1">
    <source>
        <dbReference type="EMBL" id="QEX15796.1"/>
    </source>
</evidence>
<dbReference type="Proteomes" id="UP000326202">
    <property type="component" value="Chromosome"/>
</dbReference>
<dbReference type="PIRSF" id="PIRSF028291">
    <property type="entry name" value="UCP028291"/>
    <property type="match status" value="1"/>
</dbReference>
<organism evidence="1 2">
    <name type="scientific">Hypericibacter terrae</name>
    <dbReference type="NCBI Taxonomy" id="2602015"/>
    <lineage>
        <taxon>Bacteria</taxon>
        <taxon>Pseudomonadati</taxon>
        <taxon>Pseudomonadota</taxon>
        <taxon>Alphaproteobacteria</taxon>
        <taxon>Rhodospirillales</taxon>
        <taxon>Dongiaceae</taxon>
        <taxon>Hypericibacter</taxon>
    </lineage>
</organism>
<evidence type="ECO:0008006" key="3">
    <source>
        <dbReference type="Google" id="ProtNLM"/>
    </source>
</evidence>
<sequence length="100" mass="10873">MSGISMSEARVATENGARYVQQLCKHWAHKFVVQYTARNGRVDFGEGRALAFAVSAGHLSLLAKAPDGDTLSKLEAVVADHLKRFASREGLEVNFAPVML</sequence>
<evidence type="ECO:0000313" key="2">
    <source>
        <dbReference type="Proteomes" id="UP000326202"/>
    </source>
</evidence>
<accession>A0A5J6MM33</accession>
<keyword evidence="2" id="KW-1185">Reference proteome</keyword>
<dbReference type="EMBL" id="CP042906">
    <property type="protein sequence ID" value="QEX15796.1"/>
    <property type="molecule type" value="Genomic_DNA"/>
</dbReference>
<protein>
    <recommendedName>
        <fullName evidence="3">2,4-dihydroxyhept-2-ene-1,7-dioic acid aldolase</fullName>
    </recommendedName>
</protein>
<dbReference type="InterPro" id="IPR014543">
    <property type="entry name" value="UCP028291"/>
</dbReference>
<dbReference type="AlphaFoldDB" id="A0A5J6MM33"/>
<reference evidence="1 2" key="1">
    <citation type="submission" date="2019-08" db="EMBL/GenBank/DDBJ databases">
        <title>Hyperibacter terrae gen. nov., sp. nov. and Hyperibacter viscosus sp. nov., two new members in the family Rhodospirillaceae isolated from the rhizosphere of Hypericum perforatum.</title>
        <authorList>
            <person name="Noviana Z."/>
        </authorList>
    </citation>
    <scope>NUCLEOTIDE SEQUENCE [LARGE SCALE GENOMIC DNA]</scope>
    <source>
        <strain evidence="1 2">R5913</strain>
    </source>
</reference>
<name>A0A5J6MM33_9PROT</name>
<dbReference type="Pfam" id="PF09981">
    <property type="entry name" value="DUF2218"/>
    <property type="match status" value="1"/>
</dbReference>
<dbReference type="Gene3D" id="3.30.310.50">
    <property type="entry name" value="Alpha-D-phosphohexomutase, C-terminal domain"/>
    <property type="match status" value="1"/>
</dbReference>
<dbReference type="KEGG" id="htq:FRZ44_10830"/>